<feature type="region of interest" description="Disordered" evidence="1">
    <location>
        <begin position="60"/>
        <end position="180"/>
    </location>
</feature>
<dbReference type="EMBL" id="KN847317">
    <property type="protein sequence ID" value="KIW62092.1"/>
    <property type="molecule type" value="Genomic_DNA"/>
</dbReference>
<dbReference type="RefSeq" id="XP_013322676.1">
    <property type="nucleotide sequence ID" value="XM_013467222.1"/>
</dbReference>
<accession>A0A0D2DIF4</accession>
<dbReference type="GeneID" id="25324051"/>
<dbReference type="OrthoDB" id="5327145at2759"/>
<proteinExistence type="predicted"/>
<feature type="compositionally biased region" description="Polar residues" evidence="1">
    <location>
        <begin position="107"/>
        <end position="135"/>
    </location>
</feature>
<feature type="compositionally biased region" description="Pro residues" evidence="1">
    <location>
        <begin position="156"/>
        <end position="169"/>
    </location>
</feature>
<dbReference type="Proteomes" id="UP000054342">
    <property type="component" value="Unassembled WGS sequence"/>
</dbReference>
<organism evidence="2 3">
    <name type="scientific">Exophiala xenobiotica</name>
    <dbReference type="NCBI Taxonomy" id="348802"/>
    <lineage>
        <taxon>Eukaryota</taxon>
        <taxon>Fungi</taxon>
        <taxon>Dikarya</taxon>
        <taxon>Ascomycota</taxon>
        <taxon>Pezizomycotina</taxon>
        <taxon>Eurotiomycetes</taxon>
        <taxon>Chaetothyriomycetidae</taxon>
        <taxon>Chaetothyriales</taxon>
        <taxon>Herpotrichiellaceae</taxon>
        <taxon>Exophiala</taxon>
    </lineage>
</organism>
<keyword evidence="3" id="KW-1185">Reference proteome</keyword>
<dbReference type="AlphaFoldDB" id="A0A0D2DIF4"/>
<sequence>MLAARDQENLVHARHTAAAGKPLNQSVRALHPKTPGNLKTPFRPAKNDENATLAFKGQQGLIKDGPSKLDKNAFATPLAPRNRAPLGAKTTNAKAHAFQTPAPAPLTTKTGRTIQKPSTARRSGRSKISVSQAEPVQSDVLTRKQDEEDEPDYGYAPPPPVELPDPPLDFNPQDFPPALTREDLSRDFGELYCNSPKDENGISLRLKKEEADWRRFDEERIQKSLQELDLAPLPTSEDLNRQVDAMIAASSKQQRPQMSRVDTIKARSAAAALSQSQPRLPTAALRPTQASEHKKRGIIPIMKSKPAYASPAPSSSRIAHAAVSKNTIGFPKARKPPSIIPKSGGNERSGATVAKPVKIDQSKIHPKDFRDLYGSPPVESDMWFRLKAYELLETDGPGDDDDLVDDLFEPDFFPFENSKLDDEDFQLPMPE</sequence>
<evidence type="ECO:0000256" key="1">
    <source>
        <dbReference type="SAM" id="MobiDB-lite"/>
    </source>
</evidence>
<feature type="compositionally biased region" description="Basic and acidic residues" evidence="1">
    <location>
        <begin position="1"/>
        <end position="11"/>
    </location>
</feature>
<evidence type="ECO:0000313" key="3">
    <source>
        <dbReference type="Proteomes" id="UP000054342"/>
    </source>
</evidence>
<feature type="region of interest" description="Disordered" evidence="1">
    <location>
        <begin position="330"/>
        <end position="352"/>
    </location>
</feature>
<gene>
    <name evidence="2" type="ORF">PV05_02143</name>
</gene>
<name>A0A0D2DIF4_9EURO</name>
<reference evidence="2 3" key="1">
    <citation type="submission" date="2015-01" db="EMBL/GenBank/DDBJ databases">
        <title>The Genome Sequence of Exophiala xenobiotica CBS118157.</title>
        <authorList>
            <consortium name="The Broad Institute Genomics Platform"/>
            <person name="Cuomo C."/>
            <person name="de Hoog S."/>
            <person name="Gorbushina A."/>
            <person name="Stielow B."/>
            <person name="Teixiera M."/>
            <person name="Abouelleil A."/>
            <person name="Chapman S.B."/>
            <person name="Priest M."/>
            <person name="Young S.K."/>
            <person name="Wortman J."/>
            <person name="Nusbaum C."/>
            <person name="Birren B."/>
        </authorList>
    </citation>
    <scope>NUCLEOTIDE SEQUENCE [LARGE SCALE GENOMIC DNA]</scope>
    <source>
        <strain evidence="2 3">CBS 118157</strain>
    </source>
</reference>
<dbReference type="HOGENOM" id="CLU_042952_1_0_1"/>
<evidence type="ECO:0000313" key="2">
    <source>
        <dbReference type="EMBL" id="KIW62092.1"/>
    </source>
</evidence>
<protein>
    <submittedName>
        <fullName evidence="2">Uncharacterized protein</fullName>
    </submittedName>
</protein>
<feature type="region of interest" description="Disordered" evidence="1">
    <location>
        <begin position="1"/>
        <end position="46"/>
    </location>
</feature>
<feature type="region of interest" description="Disordered" evidence="1">
    <location>
        <begin position="272"/>
        <end position="294"/>
    </location>
</feature>